<dbReference type="Proteomes" id="UP001170717">
    <property type="component" value="Unassembled WGS sequence"/>
</dbReference>
<dbReference type="EMBL" id="JAUOQI010000007">
    <property type="protein sequence ID" value="MDO6578150.1"/>
    <property type="molecule type" value="Genomic_DNA"/>
</dbReference>
<dbReference type="InterPro" id="IPR011990">
    <property type="entry name" value="TPR-like_helical_dom_sf"/>
</dbReference>
<dbReference type="SMART" id="SM00671">
    <property type="entry name" value="SEL1"/>
    <property type="match status" value="1"/>
</dbReference>
<protein>
    <submittedName>
        <fullName evidence="2">Sel1 repeat family protein</fullName>
    </submittedName>
</protein>
<dbReference type="GeneID" id="83256610"/>
<organism evidence="2 3">
    <name type="scientific">Alteromonas stellipolaris</name>
    <dbReference type="NCBI Taxonomy" id="233316"/>
    <lineage>
        <taxon>Bacteria</taxon>
        <taxon>Pseudomonadati</taxon>
        <taxon>Pseudomonadota</taxon>
        <taxon>Gammaproteobacteria</taxon>
        <taxon>Alteromonadales</taxon>
        <taxon>Alteromonadaceae</taxon>
        <taxon>Alteromonas/Salinimonas group</taxon>
        <taxon>Alteromonas</taxon>
    </lineage>
</organism>
<dbReference type="SUPFAM" id="SSF81901">
    <property type="entry name" value="HCP-like"/>
    <property type="match status" value="1"/>
</dbReference>
<dbReference type="RefSeq" id="WP_061996869.1">
    <property type="nucleotide sequence ID" value="NZ_CAXIBE010000010.1"/>
</dbReference>
<evidence type="ECO:0000256" key="1">
    <source>
        <dbReference type="SAM" id="SignalP"/>
    </source>
</evidence>
<evidence type="ECO:0000313" key="3">
    <source>
        <dbReference type="Proteomes" id="UP001170717"/>
    </source>
</evidence>
<gene>
    <name evidence="2" type="ORF">Q4527_12145</name>
</gene>
<sequence length="163" mass="18687">MKAIAFAMLFAGILVSTAADAQSSTKDKMWESEYLSIVEGGLYALKAEKYEEAYTKLLEGAKLGNKTSQYYLAQMYFQGWGIEPNYEEGWLWLQVAMEQKTAEWNRSFRSIRDALPEDFKTSMQPYVDEHIALYGAKAQDLRCEKRAAIGSNIKEIICSKRFY</sequence>
<proteinExistence type="predicted"/>
<comment type="caution">
    <text evidence="2">The sequence shown here is derived from an EMBL/GenBank/DDBJ whole genome shotgun (WGS) entry which is preliminary data.</text>
</comment>
<dbReference type="AlphaFoldDB" id="A0AAW7Z342"/>
<dbReference type="Gene3D" id="1.25.40.10">
    <property type="entry name" value="Tetratricopeptide repeat domain"/>
    <property type="match status" value="1"/>
</dbReference>
<feature type="signal peptide" evidence="1">
    <location>
        <begin position="1"/>
        <end position="21"/>
    </location>
</feature>
<name>A0AAW7Z342_9ALTE</name>
<feature type="chain" id="PRO_5043745620" evidence="1">
    <location>
        <begin position="22"/>
        <end position="163"/>
    </location>
</feature>
<reference evidence="2" key="1">
    <citation type="submission" date="2023-07" db="EMBL/GenBank/DDBJ databases">
        <title>Genome content predicts the carbon catabolic preferences of heterotrophic bacteria.</title>
        <authorList>
            <person name="Gralka M."/>
        </authorList>
    </citation>
    <scope>NUCLEOTIDE SEQUENCE</scope>
    <source>
        <strain evidence="2">F2M12</strain>
    </source>
</reference>
<dbReference type="InterPro" id="IPR006597">
    <property type="entry name" value="Sel1-like"/>
</dbReference>
<evidence type="ECO:0000313" key="2">
    <source>
        <dbReference type="EMBL" id="MDO6578150.1"/>
    </source>
</evidence>
<accession>A0AAW7Z342</accession>
<keyword evidence="1" id="KW-0732">Signal</keyword>